<gene>
    <name evidence="1" type="ORF">NM688_g4916</name>
</gene>
<reference evidence="1" key="1">
    <citation type="submission" date="2022-07" db="EMBL/GenBank/DDBJ databases">
        <title>Genome Sequence of Phlebia brevispora.</title>
        <authorList>
            <person name="Buettner E."/>
        </authorList>
    </citation>
    <scope>NUCLEOTIDE SEQUENCE</scope>
    <source>
        <strain evidence="1">MPL23</strain>
    </source>
</reference>
<protein>
    <submittedName>
        <fullName evidence="1">Uncharacterized protein</fullName>
    </submittedName>
</protein>
<evidence type="ECO:0000313" key="1">
    <source>
        <dbReference type="EMBL" id="KAJ3551121.1"/>
    </source>
</evidence>
<sequence>MRQFLNYLYVLCAALAVTPIIARPHPQITKRNPPTVTLDSGSFEGVANTTAGTNAFLGIPFASAERFHMPVANSPYSGIYNATAFGDACPQQTVTSTLAVLSEEIAFGVLGVTDLAISTNEDCLTINVYQPAGISSNAKLPVLVWIYGGGFEVGASSGTDGTPIVEESVKLGTPILYVSLNYRLSAFGFLASQEVLEAGVSNIGLQDQREALRWVQKYISAFGGDPTKVTIWGESAGAISVGTHMIANGGDNEGLFRAAIMQSGSPISVANVTNNQNYYNALVAQTGCQESADTLDCLRQAPFEDLQAAMDASPFLFSPNSLNMVWSPRVDGTFITDNPQQLVLNGIVANVPFITGDVDDEGTLFSLDLVNYTTDEGVKSYLASYYLPTASDSDLNQLLELYPQNLTEGSPFDTGFLNAITPQYKRLAAIQGDLIFQGPRRLLLQERSGKQNAWSYLSKRMKMPLVGSAHQSDILLAYDQTDLTDYIVNFVNTLNPNGGSLANWPQYSVSSPQLLTLLDGATPVNITLDSYRADGMSLLQKLALTAH</sequence>
<comment type="caution">
    <text evidence="1">The sequence shown here is derived from an EMBL/GenBank/DDBJ whole genome shotgun (WGS) entry which is preliminary data.</text>
</comment>
<accession>A0ACC1T1N8</accession>
<proteinExistence type="predicted"/>
<keyword evidence="2" id="KW-1185">Reference proteome</keyword>
<organism evidence="1 2">
    <name type="scientific">Phlebia brevispora</name>
    <dbReference type="NCBI Taxonomy" id="194682"/>
    <lineage>
        <taxon>Eukaryota</taxon>
        <taxon>Fungi</taxon>
        <taxon>Dikarya</taxon>
        <taxon>Basidiomycota</taxon>
        <taxon>Agaricomycotina</taxon>
        <taxon>Agaricomycetes</taxon>
        <taxon>Polyporales</taxon>
        <taxon>Meruliaceae</taxon>
        <taxon>Phlebia</taxon>
    </lineage>
</organism>
<dbReference type="Proteomes" id="UP001148662">
    <property type="component" value="Unassembled WGS sequence"/>
</dbReference>
<evidence type="ECO:0000313" key="2">
    <source>
        <dbReference type="Proteomes" id="UP001148662"/>
    </source>
</evidence>
<dbReference type="EMBL" id="JANHOG010000860">
    <property type="protein sequence ID" value="KAJ3551121.1"/>
    <property type="molecule type" value="Genomic_DNA"/>
</dbReference>
<name>A0ACC1T1N8_9APHY</name>